<dbReference type="InterPro" id="IPR002830">
    <property type="entry name" value="UbiD"/>
</dbReference>
<dbReference type="RefSeq" id="WP_014436891.1">
    <property type="nucleotide sequence ID" value="NC_017080.1"/>
</dbReference>
<evidence type="ECO:0000259" key="2">
    <source>
        <dbReference type="Pfam" id="PF20695"/>
    </source>
</evidence>
<dbReference type="PANTHER" id="PTHR30108:SF17">
    <property type="entry name" value="FERULIC ACID DECARBOXYLASE 1"/>
    <property type="match status" value="1"/>
</dbReference>
<dbReference type="InterPro" id="IPR049383">
    <property type="entry name" value="UbiD-like_N"/>
</dbReference>
<organism evidence="4 5">
    <name type="scientific">Phycisphaera mikurensis (strain NBRC 102666 / KCTC 22515 / FYK2301M01)</name>
    <dbReference type="NCBI Taxonomy" id="1142394"/>
    <lineage>
        <taxon>Bacteria</taxon>
        <taxon>Pseudomonadati</taxon>
        <taxon>Planctomycetota</taxon>
        <taxon>Phycisphaerae</taxon>
        <taxon>Phycisphaerales</taxon>
        <taxon>Phycisphaeraceae</taxon>
        <taxon>Phycisphaera</taxon>
    </lineage>
</organism>
<dbReference type="STRING" id="1142394.PSMK_15140"/>
<dbReference type="KEGG" id="phm:PSMK_15140"/>
<dbReference type="GO" id="GO:0006744">
    <property type="term" value="P:ubiquinone biosynthetic process"/>
    <property type="evidence" value="ECO:0007669"/>
    <property type="project" value="TreeGrafter"/>
</dbReference>
<name>I0IEI5_PHYMF</name>
<keyword evidence="4" id="KW-0456">Lyase</keyword>
<dbReference type="OrthoDB" id="9809841at2"/>
<dbReference type="PATRIC" id="fig|1142394.8.peg.1558"/>
<dbReference type="AlphaFoldDB" id="I0IEI5"/>
<dbReference type="PANTHER" id="PTHR30108">
    <property type="entry name" value="3-OCTAPRENYL-4-HYDROXYBENZOATE CARBOXY-LYASE-RELATED"/>
    <property type="match status" value="1"/>
</dbReference>
<feature type="domain" description="3-octaprenyl-4-hydroxybenzoate carboxy-lyase-like Rift-related" evidence="1">
    <location>
        <begin position="146"/>
        <end position="415"/>
    </location>
</feature>
<sequence length="589" mass="62812">MSFPSLRAFVEGLEAAGELKRIAAPVSCLLEATEIADRVSKSPAARVSAHAPAFDPLHHDAGGHALLFEDVRLPEGSGAACPLLMNAFGSYTRIEMALGCDGEAGGLEALADRVASLVKPEPPATLMDKVKKGLELARVAGLPPKVVKSGPCQEVVQTADQIDLLSLPVIKCWPDDGDPRACGFHLSPEQAGTAAGRGRYITLAGVYTIHPDDAGKPAGDPRPSRNVGMYRAQLIDRNKTAMHWHLHHDGAAHWRAWKAHDDAARARGERPPGMPCAIVLGGESVLPYAATAPMPPGISELILAGFLQGSAVRLVRAKTIDVDVPAEAEIVIEGHVATDAGGPGIDAEGLARALRHDGGEPGAEVAGLLRGSVLEGPFGDHTGFYSLPDRYPVFTASALTHRRDPLYPATIVGLPPQEDYFLGKATERIFLPLLRTLVPDVLDYDLPRFGCFHNAVFVKIKKSYPLQARRVMHAIWGAGQMAWTKLIVVVDHDVDVHDHEAVLFHAAANADPGRDLELVHGPLDILDHAAPRLGGGTKLGIDATPKWPGEEVNGAAVRAWPNRLAMDAGVRARVDARWSELFPAASRGT</sequence>
<dbReference type="GO" id="GO:0008694">
    <property type="term" value="F:4-hydroxy-3-polyprenylbenzoate decarboxylase activity"/>
    <property type="evidence" value="ECO:0007669"/>
    <property type="project" value="TreeGrafter"/>
</dbReference>
<evidence type="ECO:0000259" key="3">
    <source>
        <dbReference type="Pfam" id="PF20696"/>
    </source>
</evidence>
<gene>
    <name evidence="4" type="primary">ubiD</name>
    <name evidence="4" type="ordered locus">PSMK_15140</name>
</gene>
<accession>I0IEI5</accession>
<keyword evidence="5" id="KW-1185">Reference proteome</keyword>
<dbReference type="Pfam" id="PF01977">
    <property type="entry name" value="UbiD"/>
    <property type="match status" value="1"/>
</dbReference>
<dbReference type="GO" id="GO:0005829">
    <property type="term" value="C:cytosol"/>
    <property type="evidence" value="ECO:0007669"/>
    <property type="project" value="TreeGrafter"/>
</dbReference>
<dbReference type="Proteomes" id="UP000007881">
    <property type="component" value="Chromosome"/>
</dbReference>
<feature type="domain" description="3-octaprenyl-4-hydroxybenzoate carboxy-lyase-like C-terminal" evidence="3">
    <location>
        <begin position="421"/>
        <end position="543"/>
    </location>
</feature>
<dbReference type="Pfam" id="PF20696">
    <property type="entry name" value="UbiD_C"/>
    <property type="match status" value="1"/>
</dbReference>
<dbReference type="EC" id="4.1.1.-" evidence="4"/>
<evidence type="ECO:0000313" key="5">
    <source>
        <dbReference type="Proteomes" id="UP000007881"/>
    </source>
</evidence>
<feature type="domain" description="3-octaprenyl-4-hydroxybenzoate carboxy-lyase-like N-terminal" evidence="2">
    <location>
        <begin position="11"/>
        <end position="104"/>
    </location>
</feature>
<reference evidence="4 5" key="1">
    <citation type="submission" date="2012-02" db="EMBL/GenBank/DDBJ databases">
        <title>Complete genome sequence of Phycisphaera mikurensis NBRC 102666.</title>
        <authorList>
            <person name="Ankai A."/>
            <person name="Hosoyama A."/>
            <person name="Terui Y."/>
            <person name="Sekine M."/>
            <person name="Fukai R."/>
            <person name="Kato Y."/>
            <person name="Nakamura S."/>
            <person name="Yamada-Narita S."/>
            <person name="Kawakoshi A."/>
            <person name="Fukunaga Y."/>
            <person name="Yamazaki S."/>
            <person name="Fujita N."/>
        </authorList>
    </citation>
    <scope>NUCLEOTIDE SEQUENCE [LARGE SCALE GENOMIC DNA]</scope>
    <source>
        <strain evidence="5">NBRC 102666 / KCTC 22515 / FYK2301M01</strain>
    </source>
</reference>
<dbReference type="SUPFAM" id="SSF50475">
    <property type="entry name" value="FMN-binding split barrel"/>
    <property type="match status" value="1"/>
</dbReference>
<evidence type="ECO:0000313" key="4">
    <source>
        <dbReference type="EMBL" id="BAM03673.1"/>
    </source>
</evidence>
<dbReference type="Gene3D" id="3.40.1670.10">
    <property type="entry name" value="UbiD C-terminal domain-like"/>
    <property type="match status" value="1"/>
</dbReference>
<evidence type="ECO:0000259" key="1">
    <source>
        <dbReference type="Pfam" id="PF01977"/>
    </source>
</evidence>
<dbReference type="InterPro" id="IPR048304">
    <property type="entry name" value="UbiD_Rift_dom"/>
</dbReference>
<dbReference type="EMBL" id="AP012338">
    <property type="protein sequence ID" value="BAM03673.1"/>
    <property type="molecule type" value="Genomic_DNA"/>
</dbReference>
<dbReference type="SUPFAM" id="SSF143968">
    <property type="entry name" value="UbiD C-terminal domain-like"/>
    <property type="match status" value="1"/>
</dbReference>
<dbReference type="HOGENOM" id="CLU_023348_4_1_0"/>
<dbReference type="eggNOG" id="COG0043">
    <property type="taxonomic scope" value="Bacteria"/>
</dbReference>
<protein>
    <submittedName>
        <fullName evidence="4">3-octaprenyl-4-hydroxybenzoate carboxy-lyase</fullName>
        <ecNumber evidence="4">4.1.1.-</ecNumber>
    </submittedName>
</protein>
<proteinExistence type="predicted"/>
<dbReference type="Pfam" id="PF20695">
    <property type="entry name" value="UbiD_N"/>
    <property type="match status" value="1"/>
</dbReference>
<dbReference type="InterPro" id="IPR049381">
    <property type="entry name" value="UbiD-like_C"/>
</dbReference>